<feature type="region of interest" description="Disordered" evidence="3">
    <location>
        <begin position="1"/>
        <end position="22"/>
    </location>
</feature>
<feature type="region of interest" description="Disordered" evidence="3">
    <location>
        <begin position="179"/>
        <end position="203"/>
    </location>
</feature>
<dbReference type="EMBL" id="BMVP01000028">
    <property type="protein sequence ID" value="GHB85554.1"/>
    <property type="molecule type" value="Genomic_DNA"/>
</dbReference>
<dbReference type="Pfam" id="PF02735">
    <property type="entry name" value="Ku"/>
    <property type="match status" value="1"/>
</dbReference>
<protein>
    <recommendedName>
        <fullName evidence="4">Ku domain-containing protein</fullName>
    </recommendedName>
</protein>
<keyword evidence="1" id="KW-0238">DNA-binding</keyword>
<feature type="compositionally biased region" description="Polar residues" evidence="3">
    <location>
        <begin position="1"/>
        <end position="12"/>
    </location>
</feature>
<dbReference type="InterPro" id="IPR016194">
    <property type="entry name" value="SPOC-like_C_dom_sf"/>
</dbReference>
<gene>
    <name evidence="5" type="ORF">GCM10010347_65650</name>
</gene>
<comment type="caution">
    <text evidence="5">The sequence shown here is derived from an EMBL/GenBank/DDBJ whole genome shotgun (WGS) entry which is preliminary data.</text>
</comment>
<proteinExistence type="predicted"/>
<keyword evidence="2" id="KW-0233">DNA recombination</keyword>
<sequence>MCRKTGTASSWAPGSAPTPAAHLRSGATATGALIPVTDEDLDALPLPTAKVIEIVAFVPTESIDLIRIGSSSYLAAEGVAAKPYELLRQALELSPKVAVAKFAMRDRERLGLLRVLDDVIVLRGMRWSDEIREPSLVDVPEVEVSDEEVEEAVALADTLSGRDLGEMHGKYREALEKLIEAKPQAPDPNRSRHRHPPRRRSWT</sequence>
<dbReference type="RefSeq" id="WP_229874258.1">
    <property type="nucleotide sequence ID" value="NZ_BMVP01000028.1"/>
</dbReference>
<dbReference type="SUPFAM" id="SSF100939">
    <property type="entry name" value="SPOC domain-like"/>
    <property type="match status" value="1"/>
</dbReference>
<evidence type="ECO:0000259" key="4">
    <source>
        <dbReference type="SMART" id="SM00559"/>
    </source>
</evidence>
<keyword evidence="6" id="KW-1185">Reference proteome</keyword>
<evidence type="ECO:0000256" key="2">
    <source>
        <dbReference type="ARBA" id="ARBA00023172"/>
    </source>
</evidence>
<dbReference type="SMART" id="SM00559">
    <property type="entry name" value="Ku78"/>
    <property type="match status" value="1"/>
</dbReference>
<evidence type="ECO:0000256" key="3">
    <source>
        <dbReference type="SAM" id="MobiDB-lite"/>
    </source>
</evidence>
<evidence type="ECO:0000313" key="6">
    <source>
        <dbReference type="Proteomes" id="UP000642673"/>
    </source>
</evidence>
<accession>A0ABQ3F5J6</accession>
<reference evidence="6" key="1">
    <citation type="journal article" date="2019" name="Int. J. Syst. Evol. Microbiol.">
        <title>The Global Catalogue of Microorganisms (GCM) 10K type strain sequencing project: providing services to taxonomists for standard genome sequencing and annotation.</title>
        <authorList>
            <consortium name="The Broad Institute Genomics Platform"/>
            <consortium name="The Broad Institute Genome Sequencing Center for Infectious Disease"/>
            <person name="Wu L."/>
            <person name="Ma J."/>
        </authorList>
    </citation>
    <scope>NUCLEOTIDE SEQUENCE [LARGE SCALE GENOMIC DNA]</scope>
    <source>
        <strain evidence="6">JCM 4738</strain>
    </source>
</reference>
<dbReference type="Proteomes" id="UP000642673">
    <property type="component" value="Unassembled WGS sequence"/>
</dbReference>
<dbReference type="PANTHER" id="PTHR41251:SF1">
    <property type="entry name" value="NON-HOMOLOGOUS END JOINING PROTEIN KU"/>
    <property type="match status" value="1"/>
</dbReference>
<evidence type="ECO:0000256" key="1">
    <source>
        <dbReference type="ARBA" id="ARBA00023125"/>
    </source>
</evidence>
<dbReference type="PANTHER" id="PTHR41251">
    <property type="entry name" value="NON-HOMOLOGOUS END JOINING PROTEIN KU"/>
    <property type="match status" value="1"/>
</dbReference>
<dbReference type="Gene3D" id="2.40.290.10">
    <property type="match status" value="1"/>
</dbReference>
<organism evidence="5 6">
    <name type="scientific">Streptomyces cirratus</name>
    <dbReference type="NCBI Taxonomy" id="68187"/>
    <lineage>
        <taxon>Bacteria</taxon>
        <taxon>Bacillati</taxon>
        <taxon>Actinomycetota</taxon>
        <taxon>Actinomycetes</taxon>
        <taxon>Kitasatosporales</taxon>
        <taxon>Streptomycetaceae</taxon>
        <taxon>Streptomyces</taxon>
    </lineage>
</organism>
<evidence type="ECO:0000313" key="5">
    <source>
        <dbReference type="EMBL" id="GHB85554.1"/>
    </source>
</evidence>
<dbReference type="InterPro" id="IPR006164">
    <property type="entry name" value="DNA_bd_Ku70/Ku80"/>
</dbReference>
<feature type="compositionally biased region" description="Basic residues" evidence="3">
    <location>
        <begin position="191"/>
        <end position="203"/>
    </location>
</feature>
<feature type="domain" description="Ku" evidence="4">
    <location>
        <begin position="14"/>
        <end position="142"/>
    </location>
</feature>
<dbReference type="InterPro" id="IPR009187">
    <property type="entry name" value="Prok_Ku"/>
</dbReference>
<name>A0ABQ3F5J6_9ACTN</name>